<dbReference type="PROSITE" id="PS51186">
    <property type="entry name" value="GNAT"/>
    <property type="match status" value="1"/>
</dbReference>
<dbReference type="InterPro" id="IPR000182">
    <property type="entry name" value="GNAT_dom"/>
</dbReference>
<dbReference type="AlphaFoldDB" id="S8DQ46"/>
<reference evidence="2 3" key="1">
    <citation type="journal article" date="2013" name="BMC Genomics">
        <title>The miniature genome of a carnivorous plant Genlisea aurea contains a low number of genes and short non-coding sequences.</title>
        <authorList>
            <person name="Leushkin E.V."/>
            <person name="Sutormin R.A."/>
            <person name="Nabieva E.R."/>
            <person name="Penin A.A."/>
            <person name="Kondrashov A.S."/>
            <person name="Logacheva M.D."/>
        </authorList>
    </citation>
    <scope>NUCLEOTIDE SEQUENCE [LARGE SCALE GENOMIC DNA]</scope>
</reference>
<evidence type="ECO:0000313" key="3">
    <source>
        <dbReference type="Proteomes" id="UP000015453"/>
    </source>
</evidence>
<sequence>RFLNTEEDLEKLRRLENYSYHKEMESGFLWVRTMREEETEMTASLLAECFAESMVMAASYVKLLKFLVTNYLMERRETLPNSATLIGSYRENGEEDFELAGTVELTFSSGANHSPPTPTPPKDSPYICNMAVRKPIRRRGIGWHLLRAGEELITEMNPATEAAYLHCRMIDEGPLNMYRKAGYTIVKTDSLLTLLTLQRRRHLMRKRLPPPP</sequence>
<dbReference type="Proteomes" id="UP000015453">
    <property type="component" value="Unassembled WGS sequence"/>
</dbReference>
<protein>
    <recommendedName>
        <fullName evidence="1">N-acetyltransferase domain-containing protein</fullName>
    </recommendedName>
</protein>
<dbReference type="PANTHER" id="PTHR47489:SF2">
    <property type="entry name" value="GCN5-RELATED N-ACETYLTRANSFERASE 5, CHLOROPLASTIC"/>
    <property type="match status" value="1"/>
</dbReference>
<dbReference type="GO" id="GO:0016747">
    <property type="term" value="F:acyltransferase activity, transferring groups other than amino-acyl groups"/>
    <property type="evidence" value="ECO:0007669"/>
    <property type="project" value="InterPro"/>
</dbReference>
<keyword evidence="3" id="KW-1185">Reference proteome</keyword>
<name>S8DQ46_9LAMI</name>
<dbReference type="SUPFAM" id="SSF55729">
    <property type="entry name" value="Acyl-CoA N-acyltransferases (Nat)"/>
    <property type="match status" value="1"/>
</dbReference>
<evidence type="ECO:0000259" key="1">
    <source>
        <dbReference type="PROSITE" id="PS51186"/>
    </source>
</evidence>
<proteinExistence type="predicted"/>
<comment type="caution">
    <text evidence="2">The sequence shown here is derived from an EMBL/GenBank/DDBJ whole genome shotgun (WGS) entry which is preliminary data.</text>
</comment>
<dbReference type="Pfam" id="PF00583">
    <property type="entry name" value="Acetyltransf_1"/>
    <property type="match status" value="1"/>
</dbReference>
<organism evidence="2 3">
    <name type="scientific">Genlisea aurea</name>
    <dbReference type="NCBI Taxonomy" id="192259"/>
    <lineage>
        <taxon>Eukaryota</taxon>
        <taxon>Viridiplantae</taxon>
        <taxon>Streptophyta</taxon>
        <taxon>Embryophyta</taxon>
        <taxon>Tracheophyta</taxon>
        <taxon>Spermatophyta</taxon>
        <taxon>Magnoliopsida</taxon>
        <taxon>eudicotyledons</taxon>
        <taxon>Gunneridae</taxon>
        <taxon>Pentapetalae</taxon>
        <taxon>asterids</taxon>
        <taxon>lamiids</taxon>
        <taxon>Lamiales</taxon>
        <taxon>Lentibulariaceae</taxon>
        <taxon>Genlisea</taxon>
    </lineage>
</organism>
<evidence type="ECO:0000313" key="2">
    <source>
        <dbReference type="EMBL" id="EPS65233.1"/>
    </source>
</evidence>
<dbReference type="Gene3D" id="3.40.630.30">
    <property type="match status" value="1"/>
</dbReference>
<feature type="domain" description="N-acetyltransferase" evidence="1">
    <location>
        <begin position="29"/>
        <end position="209"/>
    </location>
</feature>
<feature type="non-terminal residue" evidence="2">
    <location>
        <position position="212"/>
    </location>
</feature>
<dbReference type="EMBL" id="AUSU01004353">
    <property type="protein sequence ID" value="EPS65233.1"/>
    <property type="molecule type" value="Genomic_DNA"/>
</dbReference>
<dbReference type="OrthoDB" id="2017234at2759"/>
<accession>S8DQ46</accession>
<dbReference type="InterPro" id="IPR016181">
    <property type="entry name" value="Acyl_CoA_acyltransferase"/>
</dbReference>
<feature type="non-terminal residue" evidence="2">
    <location>
        <position position="1"/>
    </location>
</feature>
<gene>
    <name evidence="2" type="ORF">M569_09546</name>
</gene>
<dbReference type="PANTHER" id="PTHR47489">
    <property type="entry name" value="ACYL-COA N-ACYLTRANSFERASES (NAT) SUPERFAMILY PROTEIN"/>
    <property type="match status" value="1"/>
</dbReference>
<dbReference type="CDD" id="cd04301">
    <property type="entry name" value="NAT_SF"/>
    <property type="match status" value="1"/>
</dbReference>